<organism evidence="2 3">
    <name type="scientific">Zasmidium cellare ATCC 36951</name>
    <dbReference type="NCBI Taxonomy" id="1080233"/>
    <lineage>
        <taxon>Eukaryota</taxon>
        <taxon>Fungi</taxon>
        <taxon>Dikarya</taxon>
        <taxon>Ascomycota</taxon>
        <taxon>Pezizomycotina</taxon>
        <taxon>Dothideomycetes</taxon>
        <taxon>Dothideomycetidae</taxon>
        <taxon>Mycosphaerellales</taxon>
        <taxon>Mycosphaerellaceae</taxon>
        <taxon>Zasmidium</taxon>
    </lineage>
</organism>
<dbReference type="GeneID" id="54564761"/>
<dbReference type="AlphaFoldDB" id="A0A6A6CZP8"/>
<name>A0A6A6CZP8_ZASCE</name>
<keyword evidence="3" id="KW-1185">Reference proteome</keyword>
<protein>
    <recommendedName>
        <fullName evidence="4">Apple domain-containing protein</fullName>
    </recommendedName>
</protein>
<dbReference type="RefSeq" id="XP_033673460.1">
    <property type="nucleotide sequence ID" value="XM_033811489.1"/>
</dbReference>
<evidence type="ECO:0008006" key="4">
    <source>
        <dbReference type="Google" id="ProtNLM"/>
    </source>
</evidence>
<evidence type="ECO:0000313" key="3">
    <source>
        <dbReference type="Proteomes" id="UP000799537"/>
    </source>
</evidence>
<sequence>MIARSVTLLLLLFNNIAFAQNTFRCPRDHRTVVTDANGEQYMIGCGDDTYPASNRNFQAANSFNDCFATCSASPTTCGAFTYVGGRNGVGGGVCYLKPAQYPSYWQGNTDTAFVGAINMRYYRGATGTTSAVVPQDSVSCPAQNGKVIRDLSGVEYVVGCAQDTTDGSFASQQVNGGFDDCFNYCSNNVLGTCYYFTFVGTINAYEALLRGTTDGTGAGTCYLKNKSRGSFAGSNNNFVGAVQLARYNGAAITWPTTTTTPSPTPNVVSLSARQAQELQTVYYTTVQYFTATIVTSYPVTATSVSTRFVTFTSSIIVTATQITTLPDVTTTLQLTTIVPTTVVTTQIFTTVVVATTTLQLTTVIPTTKPRQVFVNQEALDRLGKRFHHFGADSLPDSETLSKSPLSSIRRPQLLFQS</sequence>
<evidence type="ECO:0000256" key="1">
    <source>
        <dbReference type="SAM" id="SignalP"/>
    </source>
</evidence>
<keyword evidence="1" id="KW-0732">Signal</keyword>
<proteinExistence type="predicted"/>
<reference evidence="2" key="1">
    <citation type="journal article" date="2020" name="Stud. Mycol.">
        <title>101 Dothideomycetes genomes: a test case for predicting lifestyles and emergence of pathogens.</title>
        <authorList>
            <person name="Haridas S."/>
            <person name="Albert R."/>
            <person name="Binder M."/>
            <person name="Bloem J."/>
            <person name="Labutti K."/>
            <person name="Salamov A."/>
            <person name="Andreopoulos B."/>
            <person name="Baker S."/>
            <person name="Barry K."/>
            <person name="Bills G."/>
            <person name="Bluhm B."/>
            <person name="Cannon C."/>
            <person name="Castanera R."/>
            <person name="Culley D."/>
            <person name="Daum C."/>
            <person name="Ezra D."/>
            <person name="Gonzalez J."/>
            <person name="Henrissat B."/>
            <person name="Kuo A."/>
            <person name="Liang C."/>
            <person name="Lipzen A."/>
            <person name="Lutzoni F."/>
            <person name="Magnuson J."/>
            <person name="Mondo S."/>
            <person name="Nolan M."/>
            <person name="Ohm R."/>
            <person name="Pangilinan J."/>
            <person name="Park H.-J."/>
            <person name="Ramirez L."/>
            <person name="Alfaro M."/>
            <person name="Sun H."/>
            <person name="Tritt A."/>
            <person name="Yoshinaga Y."/>
            <person name="Zwiers L.-H."/>
            <person name="Turgeon B."/>
            <person name="Goodwin S."/>
            <person name="Spatafora J."/>
            <person name="Crous P."/>
            <person name="Grigoriev I."/>
        </authorList>
    </citation>
    <scope>NUCLEOTIDE SEQUENCE</scope>
    <source>
        <strain evidence="2">ATCC 36951</strain>
    </source>
</reference>
<dbReference type="EMBL" id="ML993581">
    <property type="protein sequence ID" value="KAF2172571.1"/>
    <property type="molecule type" value="Genomic_DNA"/>
</dbReference>
<feature type="signal peptide" evidence="1">
    <location>
        <begin position="1"/>
        <end position="19"/>
    </location>
</feature>
<evidence type="ECO:0000313" key="2">
    <source>
        <dbReference type="EMBL" id="KAF2172571.1"/>
    </source>
</evidence>
<dbReference type="Proteomes" id="UP000799537">
    <property type="component" value="Unassembled WGS sequence"/>
</dbReference>
<gene>
    <name evidence="2" type="ORF">M409DRAFT_50245</name>
</gene>
<feature type="chain" id="PRO_5025613128" description="Apple domain-containing protein" evidence="1">
    <location>
        <begin position="20"/>
        <end position="417"/>
    </location>
</feature>
<accession>A0A6A6CZP8</accession>
<dbReference type="OrthoDB" id="3944336at2759"/>